<protein>
    <submittedName>
        <fullName evidence="1">Uncharacterized protein</fullName>
    </submittedName>
</protein>
<dbReference type="Gramene" id="Psat01G0219400-T1">
    <property type="protein sequence ID" value="KAI5443454.1"/>
    <property type="gene ID" value="KIW84_012194"/>
</dbReference>
<dbReference type="EMBL" id="JAMSHJ010000001">
    <property type="protein sequence ID" value="KAI5443454.1"/>
    <property type="molecule type" value="Genomic_DNA"/>
</dbReference>
<proteinExistence type="predicted"/>
<evidence type="ECO:0000313" key="2">
    <source>
        <dbReference type="Proteomes" id="UP001058974"/>
    </source>
</evidence>
<keyword evidence="2" id="KW-1185">Reference proteome</keyword>
<comment type="caution">
    <text evidence="1">The sequence shown here is derived from an EMBL/GenBank/DDBJ whole genome shotgun (WGS) entry which is preliminary data.</text>
</comment>
<accession>A0A9D5BH15</accession>
<gene>
    <name evidence="1" type="ORF">KIW84_012194</name>
</gene>
<reference evidence="1 2" key="1">
    <citation type="journal article" date="2022" name="Nat. Genet.">
        <title>Improved pea reference genome and pan-genome highlight genomic features and evolutionary characteristics.</title>
        <authorList>
            <person name="Yang T."/>
            <person name="Liu R."/>
            <person name="Luo Y."/>
            <person name="Hu S."/>
            <person name="Wang D."/>
            <person name="Wang C."/>
            <person name="Pandey M.K."/>
            <person name="Ge S."/>
            <person name="Xu Q."/>
            <person name="Li N."/>
            <person name="Li G."/>
            <person name="Huang Y."/>
            <person name="Saxena R.K."/>
            <person name="Ji Y."/>
            <person name="Li M."/>
            <person name="Yan X."/>
            <person name="He Y."/>
            <person name="Liu Y."/>
            <person name="Wang X."/>
            <person name="Xiang C."/>
            <person name="Varshney R.K."/>
            <person name="Ding H."/>
            <person name="Gao S."/>
            <person name="Zong X."/>
        </authorList>
    </citation>
    <scope>NUCLEOTIDE SEQUENCE [LARGE SCALE GENOMIC DNA]</scope>
    <source>
        <strain evidence="1 2">cv. Zhongwan 6</strain>
    </source>
</reference>
<sequence>MKGSRWRIGDGLKVRIWEDNWLPITHGFKVISAPRGLDKDDRVENLIDRLFVVEVGTGSDALLVVELVRLSLVTGISIVTEDSIGCIDSGTGGGLDTESVVGLDTRTDGSGVDDSCARDWFGS</sequence>
<evidence type="ECO:0000313" key="1">
    <source>
        <dbReference type="EMBL" id="KAI5443454.1"/>
    </source>
</evidence>
<dbReference type="Proteomes" id="UP001058974">
    <property type="component" value="Chromosome 1"/>
</dbReference>
<name>A0A9D5BH15_PEA</name>
<organism evidence="1 2">
    <name type="scientific">Pisum sativum</name>
    <name type="common">Garden pea</name>
    <name type="synonym">Lathyrus oleraceus</name>
    <dbReference type="NCBI Taxonomy" id="3888"/>
    <lineage>
        <taxon>Eukaryota</taxon>
        <taxon>Viridiplantae</taxon>
        <taxon>Streptophyta</taxon>
        <taxon>Embryophyta</taxon>
        <taxon>Tracheophyta</taxon>
        <taxon>Spermatophyta</taxon>
        <taxon>Magnoliopsida</taxon>
        <taxon>eudicotyledons</taxon>
        <taxon>Gunneridae</taxon>
        <taxon>Pentapetalae</taxon>
        <taxon>rosids</taxon>
        <taxon>fabids</taxon>
        <taxon>Fabales</taxon>
        <taxon>Fabaceae</taxon>
        <taxon>Papilionoideae</taxon>
        <taxon>50 kb inversion clade</taxon>
        <taxon>NPAAA clade</taxon>
        <taxon>Hologalegina</taxon>
        <taxon>IRL clade</taxon>
        <taxon>Fabeae</taxon>
        <taxon>Lathyrus</taxon>
    </lineage>
</organism>
<dbReference type="AlphaFoldDB" id="A0A9D5BH15"/>
<dbReference type="Gramene" id="Psat1g085640.1">
    <property type="protein sequence ID" value="Psat1g085640.1.cds"/>
    <property type="gene ID" value="Psat1g085640"/>
</dbReference>